<keyword evidence="3" id="KW-1185">Reference proteome</keyword>
<reference evidence="2" key="1">
    <citation type="submission" date="2020-05" db="EMBL/GenBank/DDBJ databases">
        <title>WGS assembly of Panicum virgatum.</title>
        <authorList>
            <person name="Lovell J.T."/>
            <person name="Jenkins J."/>
            <person name="Shu S."/>
            <person name="Juenger T.E."/>
            <person name="Schmutz J."/>
        </authorList>
    </citation>
    <scope>NUCLEOTIDE SEQUENCE</scope>
    <source>
        <strain evidence="2">AP13</strain>
    </source>
</reference>
<proteinExistence type="predicted"/>
<evidence type="ECO:0000313" key="3">
    <source>
        <dbReference type="Proteomes" id="UP000823388"/>
    </source>
</evidence>
<evidence type="ECO:0000313" key="2">
    <source>
        <dbReference type="EMBL" id="KAG2654291.1"/>
    </source>
</evidence>
<accession>A0A8T0WXJ3</accession>
<comment type="caution">
    <text evidence="2">The sequence shown here is derived from an EMBL/GenBank/DDBJ whole genome shotgun (WGS) entry which is preliminary data.</text>
</comment>
<evidence type="ECO:0000256" key="1">
    <source>
        <dbReference type="SAM" id="MobiDB-lite"/>
    </source>
</evidence>
<dbReference type="Proteomes" id="UP000823388">
    <property type="component" value="Chromosome 1N"/>
</dbReference>
<organism evidence="2 3">
    <name type="scientific">Panicum virgatum</name>
    <name type="common">Blackwell switchgrass</name>
    <dbReference type="NCBI Taxonomy" id="38727"/>
    <lineage>
        <taxon>Eukaryota</taxon>
        <taxon>Viridiplantae</taxon>
        <taxon>Streptophyta</taxon>
        <taxon>Embryophyta</taxon>
        <taxon>Tracheophyta</taxon>
        <taxon>Spermatophyta</taxon>
        <taxon>Magnoliopsida</taxon>
        <taxon>Liliopsida</taxon>
        <taxon>Poales</taxon>
        <taxon>Poaceae</taxon>
        <taxon>PACMAD clade</taxon>
        <taxon>Panicoideae</taxon>
        <taxon>Panicodae</taxon>
        <taxon>Paniceae</taxon>
        <taxon>Panicinae</taxon>
        <taxon>Panicum</taxon>
        <taxon>Panicum sect. Hiantes</taxon>
    </lineage>
</organism>
<dbReference type="EMBL" id="CM029038">
    <property type="protein sequence ID" value="KAG2654291.1"/>
    <property type="molecule type" value="Genomic_DNA"/>
</dbReference>
<dbReference type="AlphaFoldDB" id="A0A8T0WXJ3"/>
<name>A0A8T0WXJ3_PANVG</name>
<protein>
    <submittedName>
        <fullName evidence="2">Uncharacterized protein</fullName>
    </submittedName>
</protein>
<sequence length="214" mass="24785">MDISCFPPDFILQFDDKTSYDTVLSYQILTDNNYTFSLAPWSDDARCQTQAWSVPVTIDIHSIPPHAFHMKSLSILLDPYCDALNVNSIPTTGFLSYPRRSGYETVIHTFPVTMKTSLLSMPNKNTSDWQYHPCLALHPHEENSSHIKDQEKEVDSDMVREYNRAVFEAEIEDERRMKNFPTFHGFAYSGESSDNDDPNEAYYYADSDREPKNW</sequence>
<gene>
    <name evidence="2" type="ORF">PVAP13_1NG473638</name>
</gene>
<feature type="region of interest" description="Disordered" evidence="1">
    <location>
        <begin position="187"/>
        <end position="214"/>
    </location>
</feature>